<sequence>MAAAGAEPSPADALVGVWEADDGTVKLDMYKAGSEFQARMLYGNEIVESDNVTFKKDTRNPDPTLRSRSLKNIVFVTGLRWTDGEWSGGSIYDGSSGRTYNCRAIIQDGKMHLRGYLGLPAMGQTRILHRVRG</sequence>
<proteinExistence type="predicted"/>
<protein>
    <submittedName>
        <fullName evidence="2">DUF2147 domain-containing protein</fullName>
    </submittedName>
</protein>
<reference evidence="3" key="1">
    <citation type="journal article" date="2021" name="ISME J.">
        <title>Evolutionary origin and ecological implication of a unique nif island in free-living Bradyrhizobium lineages.</title>
        <authorList>
            <person name="Tao J."/>
        </authorList>
    </citation>
    <scope>NUCLEOTIDE SEQUENCE [LARGE SCALE GENOMIC DNA]</scope>
    <source>
        <strain evidence="3">SZCCT0434</strain>
    </source>
</reference>
<dbReference type="Proteomes" id="UP001315278">
    <property type="component" value="Unassembled WGS sequence"/>
</dbReference>
<accession>A0ABS5FQS8</accession>
<feature type="domain" description="DUF2147" evidence="1">
    <location>
        <begin position="16"/>
        <end position="130"/>
    </location>
</feature>
<dbReference type="PANTHER" id="PTHR36919:SF2">
    <property type="entry name" value="BLL6627 PROTEIN"/>
    <property type="match status" value="1"/>
</dbReference>
<evidence type="ECO:0000313" key="3">
    <source>
        <dbReference type="Proteomes" id="UP001315278"/>
    </source>
</evidence>
<name>A0ABS5FQS8_9BRAD</name>
<dbReference type="EMBL" id="JAFCJH010000035">
    <property type="protein sequence ID" value="MBR0799160.1"/>
    <property type="molecule type" value="Genomic_DNA"/>
</dbReference>
<comment type="caution">
    <text evidence="2">The sequence shown here is derived from an EMBL/GenBank/DDBJ whole genome shotgun (WGS) entry which is preliminary data.</text>
</comment>
<dbReference type="PANTHER" id="PTHR36919">
    <property type="entry name" value="BLR1215 PROTEIN"/>
    <property type="match status" value="1"/>
</dbReference>
<keyword evidence="3" id="KW-1185">Reference proteome</keyword>
<dbReference type="Gene3D" id="2.40.128.520">
    <property type="match status" value="1"/>
</dbReference>
<evidence type="ECO:0000259" key="1">
    <source>
        <dbReference type="Pfam" id="PF09917"/>
    </source>
</evidence>
<dbReference type="InterPro" id="IPR019223">
    <property type="entry name" value="DUF2147"/>
</dbReference>
<organism evidence="2 3">
    <name type="scientific">Bradyrhizobium jicamae</name>
    <dbReference type="NCBI Taxonomy" id="280332"/>
    <lineage>
        <taxon>Bacteria</taxon>
        <taxon>Pseudomonadati</taxon>
        <taxon>Pseudomonadota</taxon>
        <taxon>Alphaproteobacteria</taxon>
        <taxon>Hyphomicrobiales</taxon>
        <taxon>Nitrobacteraceae</taxon>
        <taxon>Bradyrhizobium</taxon>
    </lineage>
</organism>
<evidence type="ECO:0000313" key="2">
    <source>
        <dbReference type="EMBL" id="MBR0799160.1"/>
    </source>
</evidence>
<dbReference type="Pfam" id="PF09917">
    <property type="entry name" value="DUF2147"/>
    <property type="match status" value="1"/>
</dbReference>
<gene>
    <name evidence="2" type="ORF">JQ615_27600</name>
</gene>